<dbReference type="OMA" id="ISGCYAR"/>
<keyword evidence="2" id="KW-0805">Transcription regulation</keyword>
<feature type="region of interest" description="Disordered" evidence="6">
    <location>
        <begin position="160"/>
        <end position="260"/>
    </location>
</feature>
<feature type="compositionally biased region" description="Acidic residues" evidence="6">
    <location>
        <begin position="239"/>
        <end position="250"/>
    </location>
</feature>
<feature type="region of interest" description="Disordered" evidence="6">
    <location>
        <begin position="1"/>
        <end position="117"/>
    </location>
</feature>
<dbReference type="HOGENOM" id="CLU_019525_0_0_1"/>
<reference evidence="8 9" key="1">
    <citation type="journal article" date="2012" name="PLoS Pathog.">
        <title>Diverse lifestyles and strategies of plant pathogenesis encoded in the genomes of eighteen Dothideomycetes fungi.</title>
        <authorList>
            <person name="Ohm R.A."/>
            <person name="Feau N."/>
            <person name="Henrissat B."/>
            <person name="Schoch C.L."/>
            <person name="Horwitz B.A."/>
            <person name="Barry K.W."/>
            <person name="Condon B.J."/>
            <person name="Copeland A.C."/>
            <person name="Dhillon B."/>
            <person name="Glaser F."/>
            <person name="Hesse C.N."/>
            <person name="Kosti I."/>
            <person name="LaButti K."/>
            <person name="Lindquist E.A."/>
            <person name="Lucas S."/>
            <person name="Salamov A.A."/>
            <person name="Bradshaw R.E."/>
            <person name="Ciuffetti L."/>
            <person name="Hamelin R.C."/>
            <person name="Kema G.H.J."/>
            <person name="Lawrence C."/>
            <person name="Scott J.A."/>
            <person name="Spatafora J.W."/>
            <person name="Turgeon B.G."/>
            <person name="de Wit P.J.G.M."/>
            <person name="Zhong S."/>
            <person name="Goodwin S.B."/>
            <person name="Grigoriev I.V."/>
        </authorList>
    </citation>
    <scope>NUCLEOTIDE SEQUENCE [LARGE SCALE GENOMIC DNA]</scope>
    <source>
        <strain evidence="8 9">UAMH 10762</strain>
    </source>
</reference>
<organism evidence="8 9">
    <name type="scientific">Baudoinia panamericana (strain UAMH 10762)</name>
    <name type="common">Angels' share fungus</name>
    <name type="synonym">Baudoinia compniacensis (strain UAMH 10762)</name>
    <dbReference type="NCBI Taxonomy" id="717646"/>
    <lineage>
        <taxon>Eukaryota</taxon>
        <taxon>Fungi</taxon>
        <taxon>Dikarya</taxon>
        <taxon>Ascomycota</taxon>
        <taxon>Pezizomycotina</taxon>
        <taxon>Dothideomycetes</taxon>
        <taxon>Dothideomycetidae</taxon>
        <taxon>Mycosphaerellales</taxon>
        <taxon>Teratosphaeriaceae</taxon>
        <taxon>Baudoinia</taxon>
    </lineage>
</organism>
<keyword evidence="3" id="KW-0804">Transcription</keyword>
<comment type="subcellular location">
    <subcellularLocation>
        <location evidence="1">Nucleus</location>
    </subcellularLocation>
</comment>
<dbReference type="GeneID" id="19110912"/>
<feature type="region of interest" description="Disordered" evidence="6">
    <location>
        <begin position="560"/>
        <end position="590"/>
    </location>
</feature>
<protein>
    <recommendedName>
        <fullName evidence="7">Plus3 domain-containing protein</fullName>
    </recommendedName>
</protein>
<dbReference type="Pfam" id="PF03126">
    <property type="entry name" value="Plus-3"/>
    <property type="match status" value="1"/>
</dbReference>
<evidence type="ECO:0000313" key="8">
    <source>
        <dbReference type="EMBL" id="EMC92495.1"/>
    </source>
</evidence>
<evidence type="ECO:0000256" key="1">
    <source>
        <dbReference type="ARBA" id="ARBA00004123"/>
    </source>
</evidence>
<dbReference type="GO" id="GO:1990269">
    <property type="term" value="F:RNA polymerase II C-terminal domain phosphoserine binding"/>
    <property type="evidence" value="ECO:0007669"/>
    <property type="project" value="TreeGrafter"/>
</dbReference>
<dbReference type="SMART" id="SM00719">
    <property type="entry name" value="Plus3"/>
    <property type="match status" value="1"/>
</dbReference>
<evidence type="ECO:0000256" key="6">
    <source>
        <dbReference type="SAM" id="MobiDB-lite"/>
    </source>
</evidence>
<keyword evidence="9" id="KW-1185">Reference proteome</keyword>
<dbReference type="PANTHER" id="PTHR13115:SF8">
    <property type="entry name" value="RNA POLYMERASE-ASSOCIATED PROTEIN RTF1 HOMOLOG"/>
    <property type="match status" value="1"/>
</dbReference>
<dbReference type="AlphaFoldDB" id="M2N1J1"/>
<dbReference type="GO" id="GO:0016593">
    <property type="term" value="C:Cdc73/Paf1 complex"/>
    <property type="evidence" value="ECO:0007669"/>
    <property type="project" value="TreeGrafter"/>
</dbReference>
<dbReference type="InterPro" id="IPR004343">
    <property type="entry name" value="Plus-3_dom"/>
</dbReference>
<keyword evidence="4" id="KW-0539">Nucleus</keyword>
<dbReference type="FunFam" id="3.90.70.200:FF:000005">
    <property type="entry name" value="Related to Pol II transcription elongation factor"/>
    <property type="match status" value="1"/>
</dbReference>
<feature type="region of interest" description="Disordered" evidence="6">
    <location>
        <begin position="465"/>
        <end position="488"/>
    </location>
</feature>
<dbReference type="eggNOG" id="KOG2402">
    <property type="taxonomic scope" value="Eukaryota"/>
</dbReference>
<dbReference type="InterPro" id="IPR036128">
    <property type="entry name" value="Plus3-like_sf"/>
</dbReference>
<proteinExistence type="predicted"/>
<dbReference type="RefSeq" id="XP_007680800.1">
    <property type="nucleotide sequence ID" value="XM_007682610.1"/>
</dbReference>
<evidence type="ECO:0000259" key="7">
    <source>
        <dbReference type="PROSITE" id="PS51360"/>
    </source>
</evidence>
<name>M2N1J1_BAUPA</name>
<dbReference type="Gene3D" id="3.90.70.200">
    <property type="entry name" value="Plus-3 domain"/>
    <property type="match status" value="1"/>
</dbReference>
<dbReference type="GO" id="GO:0003677">
    <property type="term" value="F:DNA binding"/>
    <property type="evidence" value="ECO:0007669"/>
    <property type="project" value="InterPro"/>
</dbReference>
<feature type="compositionally biased region" description="Basic and acidic residues" evidence="6">
    <location>
        <begin position="32"/>
        <end position="53"/>
    </location>
</feature>
<sequence length="619" mass="68649">MSDNELDAELLGMVGGESDDEGEGEVNQTQAYDERSPSQEAKQSVEKVEDANKRTKGIAQKVKGRRKRARKQESEEEDDLGSPSPAASLASQAMDESDGEMDAPSSQVDDDAPLFPLEGKYLSAQDKSDILAMTEVEREEVLADRAQQLVKRQQDLQLKKALAATKAAASKHRKRSAATAELEDGGRRTRPKAEKTKTALDDYKRARELKGTERGRLEAERSSRRDERRSPSGASERDAEGEEEEVEFAEPYDSRRRDEPLAEKKDFDRCRIGRTAFAKVCFYPGFEDAVKGCYARVSIGLDRHTGQNTYRMTQIKGFTEGKPYQMEAPNGKHFNTDVYAVVAHGAAEKPWPFSACSDSHFTDQEYDRYIDTLKKDNIRTPLKKHLSARLDAIHGLLNMDWTDERITQKLANQRAMEKKLDPANAAVIKLEKIKQRRLKAEQDGDSEEVARCDAEVAALENATQSMTNGHGNANGTVKPSPKKNNAPMSQQDRLAQINMKNRSKTTEEVRKALIEERRKLQAAREKAAAEAKEAKAKKEAEEKAKLLLAVPKGEMDDLFGSDVSRAASPAPSRRSRTGTPVNGGVKREKSGGGLLGAIRKKALDDEVIGSMDLGIDIEI</sequence>
<evidence type="ECO:0000313" key="9">
    <source>
        <dbReference type="Proteomes" id="UP000011761"/>
    </source>
</evidence>
<dbReference type="KEGG" id="bcom:BAUCODRAFT_293733"/>
<dbReference type="SUPFAM" id="SSF159042">
    <property type="entry name" value="Plus3-like"/>
    <property type="match status" value="1"/>
</dbReference>
<dbReference type="EMBL" id="KB445562">
    <property type="protein sequence ID" value="EMC92495.1"/>
    <property type="molecule type" value="Genomic_DNA"/>
</dbReference>
<evidence type="ECO:0000256" key="3">
    <source>
        <dbReference type="ARBA" id="ARBA00023163"/>
    </source>
</evidence>
<dbReference type="PANTHER" id="PTHR13115">
    <property type="entry name" value="RNA POLYMERASE-ASSOCIATED PROTEIN RTF1 HOMOLOG"/>
    <property type="match status" value="1"/>
</dbReference>
<evidence type="ECO:0000256" key="2">
    <source>
        <dbReference type="ARBA" id="ARBA00023015"/>
    </source>
</evidence>
<feature type="compositionally biased region" description="Low complexity" evidence="6">
    <location>
        <begin position="82"/>
        <end position="93"/>
    </location>
</feature>
<dbReference type="Proteomes" id="UP000011761">
    <property type="component" value="Unassembled WGS sequence"/>
</dbReference>
<dbReference type="OrthoDB" id="166375at2759"/>
<accession>M2N1J1</accession>
<keyword evidence="5" id="KW-0175">Coiled coil</keyword>
<evidence type="ECO:0000256" key="4">
    <source>
        <dbReference type="ARBA" id="ARBA00023242"/>
    </source>
</evidence>
<feature type="compositionally biased region" description="Basic and acidic residues" evidence="6">
    <location>
        <begin position="184"/>
        <end position="238"/>
    </location>
</feature>
<dbReference type="STRING" id="717646.M2N1J1"/>
<evidence type="ECO:0000256" key="5">
    <source>
        <dbReference type="SAM" id="Coils"/>
    </source>
</evidence>
<gene>
    <name evidence="8" type="ORF">BAUCODRAFT_293733</name>
</gene>
<feature type="coiled-coil region" evidence="5">
    <location>
        <begin position="506"/>
        <end position="546"/>
    </location>
</feature>
<feature type="domain" description="Plus3" evidence="7">
    <location>
        <begin position="261"/>
        <end position="398"/>
    </location>
</feature>
<dbReference type="PROSITE" id="PS51360">
    <property type="entry name" value="PLUS3"/>
    <property type="match status" value="1"/>
</dbReference>